<dbReference type="Gene3D" id="1.10.10.2120">
    <property type="match status" value="1"/>
</dbReference>
<keyword evidence="2" id="KW-0808">Transferase</keyword>
<dbReference type="PANTHER" id="PTHR34180">
    <property type="entry name" value="PEPTIDASE C45"/>
    <property type="match status" value="1"/>
</dbReference>
<feature type="domain" description="Peptidase C45 hydrolase" evidence="1">
    <location>
        <begin position="136"/>
        <end position="312"/>
    </location>
</feature>
<accession>A0A147EEN0</accession>
<evidence type="ECO:0000259" key="1">
    <source>
        <dbReference type="Pfam" id="PF03417"/>
    </source>
</evidence>
<dbReference type="RefSeq" id="WP_058594514.1">
    <property type="nucleotide sequence ID" value="NZ_LDRK01000091.1"/>
</dbReference>
<dbReference type="InterPro" id="IPR005079">
    <property type="entry name" value="Peptidase_C45_hydrolase"/>
</dbReference>
<reference evidence="2 3" key="1">
    <citation type="journal article" date="2016" name="Front. Microbiol.">
        <title>Genomic Resource of Rice Seed Associated Bacteria.</title>
        <authorList>
            <person name="Midha S."/>
            <person name="Bansal K."/>
            <person name="Sharma S."/>
            <person name="Kumar N."/>
            <person name="Patil P.P."/>
            <person name="Chaudhry V."/>
            <person name="Patil P.B."/>
        </authorList>
    </citation>
    <scope>NUCLEOTIDE SEQUENCE [LARGE SCALE GENOMIC DNA]</scope>
    <source>
        <strain evidence="2 3">NS354</strain>
    </source>
</reference>
<comment type="caution">
    <text evidence="2">The sequence shown here is derived from an EMBL/GenBank/DDBJ whole genome shotgun (WGS) entry which is preliminary data.</text>
</comment>
<dbReference type="PANTHER" id="PTHR34180:SF1">
    <property type="entry name" value="BETA-ALANYL-DOPAMINE_CARCININE HYDROLASE"/>
    <property type="match status" value="1"/>
</dbReference>
<dbReference type="Proteomes" id="UP000070810">
    <property type="component" value="Unassembled WGS sequence"/>
</dbReference>
<dbReference type="PATRIC" id="fig|1079994.3.peg.2577"/>
<evidence type="ECO:0000313" key="3">
    <source>
        <dbReference type="Proteomes" id="UP000070810"/>
    </source>
</evidence>
<dbReference type="InterPro" id="IPR047801">
    <property type="entry name" value="Peptidase_C45"/>
</dbReference>
<organism evidence="2 3">
    <name type="scientific">Leucobacter chromiiresistens</name>
    <dbReference type="NCBI Taxonomy" id="1079994"/>
    <lineage>
        <taxon>Bacteria</taxon>
        <taxon>Bacillati</taxon>
        <taxon>Actinomycetota</taxon>
        <taxon>Actinomycetes</taxon>
        <taxon>Micrococcales</taxon>
        <taxon>Microbacteriaceae</taxon>
        <taxon>Leucobacter</taxon>
    </lineage>
</organism>
<dbReference type="NCBIfam" id="NF040521">
    <property type="entry name" value="C45_proenzyme"/>
    <property type="match status" value="1"/>
</dbReference>
<sequence length="404" mass="43320">MDEAHGIRVLEVSGSPRERGRQYGAGASDLIAKAIGYYSEALAAQTGMAWHEIVESAAKWLPISERVAPHLVEEMRGVAEGAGVAFLEILTLNVRGEFVYSHQARGAGTAAHHDERDAVDGCTSFFLTGRASGTGHTLVGQNWDWRTLTGATTLVLRIVQDPLPTIIMQLEAGQIGRHGANSAGIALNANGLGGSFGSEIGVPQTIIRRLVLDHHDLAGALKTLVKTRPHIASNALLAHRSGYGIDLETTPHGVDWLFPDAQGAIAHTNHFQASVPPQLAGHYRPVSADSLLRLPRVRAGLERVASARDAHESLALVRAAMSDHLGYPEGVCTHPDTSAPHLTQWSTLLSSCVDLTTGEYRVAPGFPCETDYELLPWNLYDGPGDSEHDDTGAFRTPHIAADQH</sequence>
<keyword evidence="2" id="KW-0012">Acyltransferase</keyword>
<dbReference type="AlphaFoldDB" id="A0A147EEN0"/>
<dbReference type="OrthoDB" id="8109453at2"/>
<proteinExistence type="predicted"/>
<dbReference type="Pfam" id="PF03417">
    <property type="entry name" value="AAT"/>
    <property type="match status" value="1"/>
</dbReference>
<dbReference type="Gene3D" id="3.60.60.10">
    <property type="entry name" value="Penicillin V Acylase, Chain A"/>
    <property type="match status" value="1"/>
</dbReference>
<name>A0A147EEN0_9MICO</name>
<dbReference type="GO" id="GO:0016746">
    <property type="term" value="F:acyltransferase activity"/>
    <property type="evidence" value="ECO:0007669"/>
    <property type="project" value="UniProtKB-KW"/>
</dbReference>
<evidence type="ECO:0000313" key="2">
    <source>
        <dbReference type="EMBL" id="KTR82796.1"/>
    </source>
</evidence>
<dbReference type="EMBL" id="LDRK01000091">
    <property type="protein sequence ID" value="KTR82796.1"/>
    <property type="molecule type" value="Genomic_DNA"/>
</dbReference>
<keyword evidence="3" id="KW-1185">Reference proteome</keyword>
<dbReference type="InterPro" id="IPR047794">
    <property type="entry name" value="C45_proenzyme-like"/>
</dbReference>
<gene>
    <name evidence="2" type="ORF">NS354_10945</name>
</gene>
<protein>
    <submittedName>
        <fullName evidence="2">Acyl-coenzyme A:6-aminopenicillanic-acid-acyltransferase form</fullName>
    </submittedName>
</protein>